<feature type="domain" description="C1q" evidence="10">
    <location>
        <begin position="219"/>
        <end position="360"/>
    </location>
</feature>
<reference evidence="11" key="3">
    <citation type="submission" date="2025-09" db="UniProtKB">
        <authorList>
            <consortium name="Ensembl"/>
        </authorList>
    </citation>
    <scope>IDENTIFICATION</scope>
</reference>
<dbReference type="AlphaFoldDB" id="W5NMZ2"/>
<evidence type="ECO:0000256" key="5">
    <source>
        <dbReference type="ARBA" id="ARBA00022737"/>
    </source>
</evidence>
<dbReference type="InterPro" id="IPR008983">
    <property type="entry name" value="Tumour_necrosis_fac-like_dom"/>
</dbReference>
<reference evidence="11" key="2">
    <citation type="submission" date="2025-08" db="UniProtKB">
        <authorList>
            <consortium name="Ensembl"/>
        </authorList>
    </citation>
    <scope>IDENTIFICATION</scope>
</reference>
<dbReference type="OMA" id="QVQAMVF"/>
<dbReference type="PANTHER" id="PTHR22923">
    <property type="entry name" value="CEREBELLIN-RELATED"/>
    <property type="match status" value="1"/>
</dbReference>
<dbReference type="FunFam" id="2.60.120.40:FF:000020">
    <property type="entry name" value="complement C1q tumor necrosis factor-related protein 4"/>
    <property type="match status" value="1"/>
</dbReference>
<proteinExistence type="predicted"/>
<evidence type="ECO:0000313" key="11">
    <source>
        <dbReference type="Ensembl" id="ENSLOCP00000022001.1"/>
    </source>
</evidence>
<evidence type="ECO:0000256" key="2">
    <source>
        <dbReference type="ARBA" id="ARBA00022514"/>
    </source>
</evidence>
<evidence type="ECO:0000256" key="6">
    <source>
        <dbReference type="ARBA" id="ARBA00062528"/>
    </source>
</evidence>
<dbReference type="PANTHER" id="PTHR22923:SF87">
    <property type="entry name" value="COMPLEMENT C1Q TUMOR NECROSIS FACTOR-RELATED PROTEIN 4"/>
    <property type="match status" value="1"/>
</dbReference>
<dbReference type="InParanoid" id="W5NMZ2"/>
<keyword evidence="12" id="KW-1185">Reference proteome</keyword>
<feature type="chain" id="PRO_5004867843" description="Complement C1q tumor necrosis factor-related protein 4" evidence="9">
    <location>
        <begin position="28"/>
        <end position="360"/>
    </location>
</feature>
<dbReference type="GO" id="GO:0005125">
    <property type="term" value="F:cytokine activity"/>
    <property type="evidence" value="ECO:0007669"/>
    <property type="project" value="UniProtKB-KW"/>
</dbReference>
<protein>
    <recommendedName>
        <fullName evidence="7">Complement C1q tumor necrosis factor-related protein 4</fullName>
    </recommendedName>
    <alternativeName>
        <fullName evidence="8">C1q/TNF-related protein 4</fullName>
    </alternativeName>
</protein>
<sequence length="360" mass="40409">FPGEMALRSTVWHVASLTCLLVHAALSSPFHPHPGRPYQSAFSAARTEGMVGGPQKAVTFDKLLVNVGDDFNPDTGRFRCRVPGAYYFAFTVGKHPRKRLSVMLVKNGQEVQAIVYDEHRHRRRKVQSQSVMLSLRPMDTVWLLLHGDAKYALYSNKGPYTTFSGYLVYPDLPPGYPNKHVAAQPPGQPHSGCPPLWAHESKHALLSEPWAAMAEEEEEEEPRSAFSVARTRSLLGEATSRGEKQALSFDVEYVNIGGHFDKSSGRFTCRFPGAYYFAFTVGKHPSRCVSVKLVKNGGDVQAMVFDEDDSKHRAMQSQSLMLSLREGETVWLYSQPHERFAVYSNQGRYITFTGFLIYPE</sequence>
<feature type="signal peptide" evidence="9">
    <location>
        <begin position="1"/>
        <end position="27"/>
    </location>
</feature>
<dbReference type="SMART" id="SM00110">
    <property type="entry name" value="C1Q"/>
    <property type="match status" value="2"/>
</dbReference>
<dbReference type="Gene3D" id="2.60.120.40">
    <property type="match status" value="2"/>
</dbReference>
<dbReference type="SUPFAM" id="SSF49842">
    <property type="entry name" value="TNF-like"/>
    <property type="match status" value="2"/>
</dbReference>
<keyword evidence="4 9" id="KW-0732">Signal</keyword>
<dbReference type="PRINTS" id="PR00007">
    <property type="entry name" value="COMPLEMNTC1Q"/>
</dbReference>
<dbReference type="GeneTree" id="ENSGT00940000161832"/>
<name>W5NMZ2_LEPOC</name>
<evidence type="ECO:0000256" key="7">
    <source>
        <dbReference type="ARBA" id="ARBA00072742"/>
    </source>
</evidence>
<dbReference type="InterPro" id="IPR050822">
    <property type="entry name" value="Cerebellin_Synaptic_Org"/>
</dbReference>
<dbReference type="EMBL" id="AHAT01026502">
    <property type="status" value="NOT_ANNOTATED_CDS"/>
    <property type="molecule type" value="Genomic_DNA"/>
</dbReference>
<dbReference type="eggNOG" id="ENOG502QSYD">
    <property type="taxonomic scope" value="Eukaryota"/>
</dbReference>
<evidence type="ECO:0000256" key="4">
    <source>
        <dbReference type="ARBA" id="ARBA00022729"/>
    </source>
</evidence>
<evidence type="ECO:0000256" key="1">
    <source>
        <dbReference type="ARBA" id="ARBA00004613"/>
    </source>
</evidence>
<keyword evidence="2" id="KW-0202">Cytokine</keyword>
<dbReference type="InterPro" id="IPR001073">
    <property type="entry name" value="C1q_dom"/>
</dbReference>
<keyword evidence="5" id="KW-0677">Repeat</keyword>
<dbReference type="Pfam" id="PF00386">
    <property type="entry name" value="C1q"/>
    <property type="match status" value="2"/>
</dbReference>
<dbReference type="Bgee" id="ENSLOCG00000017898">
    <property type="expression patterns" value="Expressed in camera-type eye and 3 other cell types or tissues"/>
</dbReference>
<accession>W5NMZ2</accession>
<evidence type="ECO:0000256" key="8">
    <source>
        <dbReference type="ARBA" id="ARBA00084029"/>
    </source>
</evidence>
<comment type="subunit">
    <text evidence="6">Homomultimer. Forms trimers, hexamers and high molecular weight oligomers.</text>
</comment>
<keyword evidence="3" id="KW-0964">Secreted</keyword>
<dbReference type="Ensembl" id="ENSLOCT00000022040.1">
    <property type="protein sequence ID" value="ENSLOCP00000022001.1"/>
    <property type="gene ID" value="ENSLOCG00000017898.1"/>
</dbReference>
<evidence type="ECO:0000256" key="9">
    <source>
        <dbReference type="SAM" id="SignalP"/>
    </source>
</evidence>
<comment type="subcellular location">
    <subcellularLocation>
        <location evidence="1">Secreted</location>
    </subcellularLocation>
</comment>
<dbReference type="PROSITE" id="PS50871">
    <property type="entry name" value="C1Q"/>
    <property type="match status" value="2"/>
</dbReference>
<dbReference type="GO" id="GO:0005615">
    <property type="term" value="C:extracellular space"/>
    <property type="evidence" value="ECO:0000318"/>
    <property type="project" value="GO_Central"/>
</dbReference>
<feature type="domain" description="C1q" evidence="10">
    <location>
        <begin position="35"/>
        <end position="174"/>
    </location>
</feature>
<dbReference type="STRING" id="7918.ENSLOCP00000022001"/>
<evidence type="ECO:0000259" key="10">
    <source>
        <dbReference type="PROSITE" id="PS50871"/>
    </source>
</evidence>
<organism evidence="11 12">
    <name type="scientific">Lepisosteus oculatus</name>
    <name type="common">Spotted gar</name>
    <dbReference type="NCBI Taxonomy" id="7918"/>
    <lineage>
        <taxon>Eukaryota</taxon>
        <taxon>Metazoa</taxon>
        <taxon>Chordata</taxon>
        <taxon>Craniata</taxon>
        <taxon>Vertebrata</taxon>
        <taxon>Euteleostomi</taxon>
        <taxon>Actinopterygii</taxon>
        <taxon>Neopterygii</taxon>
        <taxon>Holostei</taxon>
        <taxon>Semionotiformes</taxon>
        <taxon>Lepisosteidae</taxon>
        <taxon>Lepisosteus</taxon>
    </lineage>
</organism>
<dbReference type="Proteomes" id="UP000018468">
    <property type="component" value="Linkage group LG8"/>
</dbReference>
<evidence type="ECO:0000313" key="12">
    <source>
        <dbReference type="Proteomes" id="UP000018468"/>
    </source>
</evidence>
<evidence type="ECO:0000256" key="3">
    <source>
        <dbReference type="ARBA" id="ARBA00022525"/>
    </source>
</evidence>
<dbReference type="HOGENOM" id="CLU_048377_0_0_1"/>
<reference evidence="12" key="1">
    <citation type="submission" date="2011-12" db="EMBL/GenBank/DDBJ databases">
        <title>The Draft Genome of Lepisosteus oculatus.</title>
        <authorList>
            <consortium name="The Broad Institute Genome Assembly &amp; Analysis Group"/>
            <consortium name="Computational R&amp;D Group"/>
            <consortium name="and Sequencing Platform"/>
            <person name="Di Palma F."/>
            <person name="Alfoldi J."/>
            <person name="Johnson J."/>
            <person name="Berlin A."/>
            <person name="Gnerre S."/>
            <person name="Jaffe D."/>
            <person name="MacCallum I."/>
            <person name="Young S."/>
            <person name="Walker B.J."/>
            <person name="Lander E.S."/>
            <person name="Lindblad-Toh K."/>
        </authorList>
    </citation>
    <scope>NUCLEOTIDE SEQUENCE [LARGE SCALE GENOMIC DNA]</scope>
</reference>